<dbReference type="Proteomes" id="UP001333818">
    <property type="component" value="Unassembled WGS sequence"/>
</dbReference>
<dbReference type="PROSITE" id="PS51118">
    <property type="entry name" value="HTH_HXLR"/>
    <property type="match status" value="1"/>
</dbReference>
<keyword evidence="3" id="KW-0804">Transcription</keyword>
<dbReference type="PANTHER" id="PTHR33204">
    <property type="entry name" value="TRANSCRIPTIONAL REGULATOR, MARR FAMILY"/>
    <property type="match status" value="1"/>
</dbReference>
<comment type="caution">
    <text evidence="5">The sequence shown here is derived from an EMBL/GenBank/DDBJ whole genome shotgun (WGS) entry which is preliminary data.</text>
</comment>
<keyword evidence="1" id="KW-0805">Transcription regulation</keyword>
<dbReference type="EMBL" id="JAZBJZ010000013">
    <property type="protein sequence ID" value="MEE3716124.1"/>
    <property type="molecule type" value="Genomic_DNA"/>
</dbReference>
<evidence type="ECO:0000259" key="4">
    <source>
        <dbReference type="PROSITE" id="PS51118"/>
    </source>
</evidence>
<dbReference type="Gene3D" id="1.10.10.10">
    <property type="entry name" value="Winged helix-like DNA-binding domain superfamily/Winged helix DNA-binding domain"/>
    <property type="match status" value="1"/>
</dbReference>
<dbReference type="InterPro" id="IPR036390">
    <property type="entry name" value="WH_DNA-bd_sf"/>
</dbReference>
<proteinExistence type="predicted"/>
<sequence>MLQTNQCQEIKCPIQFVVDLLGNKWSILVLRELFGGDRRTYELLAALPGISTKTLTQRLRELEAHGLVERRIYAEIPPHVEYSLTPKGHQIKPVMASLKEVGTQWLNQESCFCALTDDR</sequence>
<dbReference type="CDD" id="cd00090">
    <property type="entry name" value="HTH_ARSR"/>
    <property type="match status" value="1"/>
</dbReference>
<keyword evidence="2" id="KW-0238">DNA-binding</keyword>
<dbReference type="SUPFAM" id="SSF46785">
    <property type="entry name" value="Winged helix' DNA-binding domain"/>
    <property type="match status" value="1"/>
</dbReference>
<dbReference type="InterPro" id="IPR011991">
    <property type="entry name" value="ArsR-like_HTH"/>
</dbReference>
<dbReference type="InterPro" id="IPR036388">
    <property type="entry name" value="WH-like_DNA-bd_sf"/>
</dbReference>
<dbReference type="Pfam" id="PF01638">
    <property type="entry name" value="HxlR"/>
    <property type="match status" value="1"/>
</dbReference>
<dbReference type="AlphaFoldDB" id="A0AAW9PPN2"/>
<dbReference type="GO" id="GO:0003677">
    <property type="term" value="F:DNA binding"/>
    <property type="evidence" value="ECO:0007669"/>
    <property type="project" value="UniProtKB-KW"/>
</dbReference>
<name>A0AAW9PPN2_9CYAN</name>
<evidence type="ECO:0000313" key="5">
    <source>
        <dbReference type="EMBL" id="MEE3716124.1"/>
    </source>
</evidence>
<evidence type="ECO:0000256" key="1">
    <source>
        <dbReference type="ARBA" id="ARBA00023015"/>
    </source>
</evidence>
<reference evidence="5" key="1">
    <citation type="submission" date="2024-01" db="EMBL/GenBank/DDBJ databases">
        <title>Bank of Algae and Cyanobacteria of the Azores (BACA) strain genomes.</title>
        <authorList>
            <person name="Luz R."/>
            <person name="Cordeiro R."/>
            <person name="Fonseca A."/>
            <person name="Goncalves V."/>
        </authorList>
    </citation>
    <scope>NUCLEOTIDE SEQUENCE</scope>
    <source>
        <strain evidence="5">BACA0141</strain>
    </source>
</reference>
<evidence type="ECO:0000256" key="2">
    <source>
        <dbReference type="ARBA" id="ARBA00023125"/>
    </source>
</evidence>
<gene>
    <name evidence="5" type="ORF">V2H45_05125</name>
</gene>
<organism evidence="5 6">
    <name type="scientific">Tumidithrix elongata BACA0141</name>
    <dbReference type="NCBI Taxonomy" id="2716417"/>
    <lineage>
        <taxon>Bacteria</taxon>
        <taxon>Bacillati</taxon>
        <taxon>Cyanobacteriota</taxon>
        <taxon>Cyanophyceae</taxon>
        <taxon>Pseudanabaenales</taxon>
        <taxon>Pseudanabaenaceae</taxon>
        <taxon>Tumidithrix</taxon>
        <taxon>Tumidithrix elongata</taxon>
    </lineage>
</organism>
<protein>
    <submittedName>
        <fullName evidence="5">Helix-turn-helix domain-containing protein</fullName>
    </submittedName>
</protein>
<accession>A0AAW9PPN2</accession>
<dbReference type="RefSeq" id="WP_330482550.1">
    <property type="nucleotide sequence ID" value="NZ_JAZBJZ010000013.1"/>
</dbReference>
<keyword evidence="6" id="KW-1185">Reference proteome</keyword>
<feature type="domain" description="HTH hxlR-type" evidence="4">
    <location>
        <begin position="12"/>
        <end position="110"/>
    </location>
</feature>
<evidence type="ECO:0000313" key="6">
    <source>
        <dbReference type="Proteomes" id="UP001333818"/>
    </source>
</evidence>
<dbReference type="InterPro" id="IPR002577">
    <property type="entry name" value="HTH_HxlR"/>
</dbReference>
<dbReference type="PANTHER" id="PTHR33204:SF37">
    <property type="entry name" value="HTH-TYPE TRANSCRIPTIONAL REGULATOR YODB"/>
    <property type="match status" value="1"/>
</dbReference>
<evidence type="ECO:0000256" key="3">
    <source>
        <dbReference type="ARBA" id="ARBA00023163"/>
    </source>
</evidence>